<reference evidence="8 9" key="1">
    <citation type="submission" date="2017-04" db="EMBL/GenBank/DDBJ databases">
        <title>A new member of the family Flavobacteriaceae isolated from ascidians.</title>
        <authorList>
            <person name="Chen L."/>
        </authorList>
    </citation>
    <scope>NUCLEOTIDE SEQUENCE [LARGE SCALE GENOMIC DNA]</scope>
    <source>
        <strain evidence="8 9">HQA918</strain>
    </source>
</reference>
<sequence length="308" mass="33609">MATRSNNLMVILAFLAIYIIWGSTYMLNKIAVAEIAPFLLAGIRFTIAGLLIFVLAKLMGHSLKITKKQLVNTIIAGFLFLTFGNGLAVWALQYVDSSFVALEISAQPLIVLLMMWALQGKKISSMSLIGIALGIAGIFILASQNELVTSEGALIGFFVVLLAMLSWAYGSLFVGKADLPQNYFINTGYQMLVGGLMLFIASFALQEPISAPENWSGKVVFSVVALIIFGSIIAFTSFNFLLTKVSPEKVATNTYINPIVAIILGWYFLDEKITGTTIIAAIVLLTGVFFINSGKTLKLPKKSRRRWV</sequence>
<name>A0A2A4G6X0_9FLAO</name>
<dbReference type="Proteomes" id="UP000219559">
    <property type="component" value="Unassembled WGS sequence"/>
</dbReference>
<evidence type="ECO:0000313" key="9">
    <source>
        <dbReference type="Proteomes" id="UP000219559"/>
    </source>
</evidence>
<evidence type="ECO:0000259" key="7">
    <source>
        <dbReference type="Pfam" id="PF00892"/>
    </source>
</evidence>
<dbReference type="Pfam" id="PF00892">
    <property type="entry name" value="EamA"/>
    <property type="match status" value="2"/>
</dbReference>
<dbReference type="PANTHER" id="PTHR32322">
    <property type="entry name" value="INNER MEMBRANE TRANSPORTER"/>
    <property type="match status" value="1"/>
</dbReference>
<evidence type="ECO:0000313" key="8">
    <source>
        <dbReference type="EMBL" id="PCE63728.1"/>
    </source>
</evidence>
<evidence type="ECO:0000256" key="3">
    <source>
        <dbReference type="ARBA" id="ARBA00022692"/>
    </source>
</evidence>
<keyword evidence="5 6" id="KW-0472">Membrane</keyword>
<dbReference type="InterPro" id="IPR037185">
    <property type="entry name" value="EmrE-like"/>
</dbReference>
<feature type="transmembrane region" description="Helical" evidence="6">
    <location>
        <begin position="38"/>
        <end position="58"/>
    </location>
</feature>
<dbReference type="OrthoDB" id="9812547at2"/>
<evidence type="ECO:0000256" key="1">
    <source>
        <dbReference type="ARBA" id="ARBA00004141"/>
    </source>
</evidence>
<comment type="similarity">
    <text evidence="2">Belongs to the EamA transporter family.</text>
</comment>
<dbReference type="RefSeq" id="WP_097442444.1">
    <property type="nucleotide sequence ID" value="NZ_NBWU01000004.1"/>
</dbReference>
<keyword evidence="3 6" id="KW-0812">Transmembrane</keyword>
<dbReference type="InterPro" id="IPR000620">
    <property type="entry name" value="EamA_dom"/>
</dbReference>
<dbReference type="EMBL" id="NBWU01000004">
    <property type="protein sequence ID" value="PCE63728.1"/>
    <property type="molecule type" value="Genomic_DNA"/>
</dbReference>
<feature type="transmembrane region" description="Helical" evidence="6">
    <location>
        <begin position="98"/>
        <end position="118"/>
    </location>
</feature>
<dbReference type="InterPro" id="IPR050638">
    <property type="entry name" value="AA-Vitamin_Transporters"/>
</dbReference>
<feature type="transmembrane region" description="Helical" evidence="6">
    <location>
        <begin position="187"/>
        <end position="205"/>
    </location>
</feature>
<keyword evidence="4 6" id="KW-1133">Transmembrane helix</keyword>
<comment type="subcellular location">
    <subcellularLocation>
        <location evidence="1">Membrane</location>
        <topology evidence="1">Multi-pass membrane protein</topology>
    </subcellularLocation>
</comment>
<accession>A0A2A4G6X0</accession>
<feature type="transmembrane region" description="Helical" evidence="6">
    <location>
        <begin position="275"/>
        <end position="297"/>
    </location>
</feature>
<protein>
    <submittedName>
        <fullName evidence="8">EamA family transporter</fullName>
    </submittedName>
</protein>
<feature type="transmembrane region" description="Helical" evidence="6">
    <location>
        <begin position="220"/>
        <end position="242"/>
    </location>
</feature>
<feature type="transmembrane region" description="Helical" evidence="6">
    <location>
        <begin position="70"/>
        <end position="92"/>
    </location>
</feature>
<dbReference type="AlphaFoldDB" id="A0A2A4G6X0"/>
<feature type="transmembrane region" description="Helical" evidence="6">
    <location>
        <begin position="154"/>
        <end position="175"/>
    </location>
</feature>
<organism evidence="8 9">
    <name type="scientific">Sediminicola luteus</name>
    <dbReference type="NCBI Taxonomy" id="319238"/>
    <lineage>
        <taxon>Bacteria</taxon>
        <taxon>Pseudomonadati</taxon>
        <taxon>Bacteroidota</taxon>
        <taxon>Flavobacteriia</taxon>
        <taxon>Flavobacteriales</taxon>
        <taxon>Flavobacteriaceae</taxon>
        <taxon>Sediminicola</taxon>
    </lineage>
</organism>
<dbReference type="SUPFAM" id="SSF103481">
    <property type="entry name" value="Multidrug resistance efflux transporter EmrE"/>
    <property type="match status" value="2"/>
</dbReference>
<feature type="transmembrane region" description="Helical" evidence="6">
    <location>
        <begin position="254"/>
        <end position="269"/>
    </location>
</feature>
<gene>
    <name evidence="8" type="ORF">B7P33_10655</name>
</gene>
<dbReference type="PANTHER" id="PTHR32322:SF2">
    <property type="entry name" value="EAMA DOMAIN-CONTAINING PROTEIN"/>
    <property type="match status" value="1"/>
</dbReference>
<evidence type="ECO:0000256" key="5">
    <source>
        <dbReference type="ARBA" id="ARBA00023136"/>
    </source>
</evidence>
<evidence type="ECO:0000256" key="4">
    <source>
        <dbReference type="ARBA" id="ARBA00022989"/>
    </source>
</evidence>
<evidence type="ECO:0000256" key="6">
    <source>
        <dbReference type="SAM" id="Phobius"/>
    </source>
</evidence>
<feature type="transmembrane region" description="Helical" evidence="6">
    <location>
        <begin position="125"/>
        <end position="142"/>
    </location>
</feature>
<feature type="domain" description="EamA" evidence="7">
    <location>
        <begin position="155"/>
        <end position="292"/>
    </location>
</feature>
<keyword evidence="9" id="KW-1185">Reference proteome</keyword>
<feature type="domain" description="EamA" evidence="7">
    <location>
        <begin position="10"/>
        <end position="141"/>
    </location>
</feature>
<proteinExistence type="inferred from homology"/>
<feature type="transmembrane region" description="Helical" evidence="6">
    <location>
        <begin position="7"/>
        <end position="26"/>
    </location>
</feature>
<comment type="caution">
    <text evidence="8">The sequence shown here is derived from an EMBL/GenBank/DDBJ whole genome shotgun (WGS) entry which is preliminary data.</text>
</comment>
<evidence type="ECO:0000256" key="2">
    <source>
        <dbReference type="ARBA" id="ARBA00007362"/>
    </source>
</evidence>
<dbReference type="GO" id="GO:0016020">
    <property type="term" value="C:membrane"/>
    <property type="evidence" value="ECO:0007669"/>
    <property type="project" value="UniProtKB-SubCell"/>
</dbReference>